<comment type="cofactor">
    <cofactor evidence="1">
        <name>a divalent metal cation</name>
        <dbReference type="ChEBI" id="CHEBI:60240"/>
    </cofactor>
</comment>
<evidence type="ECO:0000256" key="4">
    <source>
        <dbReference type="ARBA" id="ARBA00022722"/>
    </source>
</evidence>
<dbReference type="AlphaFoldDB" id="A0A8K0CUI6"/>
<reference evidence="10" key="1">
    <citation type="submission" date="2019-08" db="EMBL/GenBank/DDBJ databases">
        <title>The genome of the North American firefly Photinus pyralis.</title>
        <authorList>
            <consortium name="Photinus pyralis genome working group"/>
            <person name="Fallon T.R."/>
            <person name="Sander Lower S.E."/>
            <person name="Weng J.-K."/>
        </authorList>
    </citation>
    <scope>NUCLEOTIDE SEQUENCE</scope>
    <source>
        <strain evidence="10">TRF0915ILg1</strain>
        <tissue evidence="10">Whole body</tissue>
    </source>
</reference>
<dbReference type="EMBL" id="VTPC01008528">
    <property type="protein sequence ID" value="KAF2892744.1"/>
    <property type="molecule type" value="Genomic_DNA"/>
</dbReference>
<dbReference type="GO" id="GO:0046872">
    <property type="term" value="F:metal ion binding"/>
    <property type="evidence" value="ECO:0007669"/>
    <property type="project" value="UniProtKB-KW"/>
</dbReference>
<organism evidence="10 11">
    <name type="scientific">Ignelater luminosus</name>
    <name type="common">Cucubano</name>
    <name type="synonym">Pyrophorus luminosus</name>
    <dbReference type="NCBI Taxonomy" id="2038154"/>
    <lineage>
        <taxon>Eukaryota</taxon>
        <taxon>Metazoa</taxon>
        <taxon>Ecdysozoa</taxon>
        <taxon>Arthropoda</taxon>
        <taxon>Hexapoda</taxon>
        <taxon>Insecta</taxon>
        <taxon>Pterygota</taxon>
        <taxon>Neoptera</taxon>
        <taxon>Endopterygota</taxon>
        <taxon>Coleoptera</taxon>
        <taxon>Polyphaga</taxon>
        <taxon>Elateriformia</taxon>
        <taxon>Elateroidea</taxon>
        <taxon>Elateridae</taxon>
        <taxon>Agrypninae</taxon>
        <taxon>Pyrophorini</taxon>
        <taxon>Ignelater</taxon>
    </lineage>
</organism>
<keyword evidence="5" id="KW-0479">Metal-binding</keyword>
<dbReference type="PANTHER" id="PTHR22930">
    <property type="match status" value="1"/>
</dbReference>
<feature type="region of interest" description="Disordered" evidence="8">
    <location>
        <begin position="1"/>
        <end position="29"/>
    </location>
</feature>
<dbReference type="GO" id="GO:0016787">
    <property type="term" value="F:hydrolase activity"/>
    <property type="evidence" value="ECO:0007669"/>
    <property type="project" value="UniProtKB-KW"/>
</dbReference>
<evidence type="ECO:0000256" key="1">
    <source>
        <dbReference type="ARBA" id="ARBA00001968"/>
    </source>
</evidence>
<dbReference type="GO" id="GO:0005634">
    <property type="term" value="C:nucleus"/>
    <property type="evidence" value="ECO:0007669"/>
    <property type="project" value="UniProtKB-SubCell"/>
</dbReference>
<dbReference type="OrthoDB" id="6609348at2759"/>
<evidence type="ECO:0000259" key="9">
    <source>
        <dbReference type="Pfam" id="PF13359"/>
    </source>
</evidence>
<keyword evidence="7" id="KW-0539">Nucleus</keyword>
<protein>
    <recommendedName>
        <fullName evidence="9">DDE Tnp4 domain-containing protein</fullName>
    </recommendedName>
</protein>
<evidence type="ECO:0000256" key="8">
    <source>
        <dbReference type="SAM" id="MobiDB-lite"/>
    </source>
</evidence>
<dbReference type="GO" id="GO:0004518">
    <property type="term" value="F:nuclease activity"/>
    <property type="evidence" value="ECO:0007669"/>
    <property type="project" value="UniProtKB-KW"/>
</dbReference>
<dbReference type="Pfam" id="PF13359">
    <property type="entry name" value="DDE_Tnp_4"/>
    <property type="match status" value="1"/>
</dbReference>
<keyword evidence="11" id="KW-1185">Reference proteome</keyword>
<comment type="similarity">
    <text evidence="3">Belongs to the HARBI1 family.</text>
</comment>
<feature type="domain" description="DDE Tnp4" evidence="9">
    <location>
        <begin position="54"/>
        <end position="144"/>
    </location>
</feature>
<dbReference type="PANTHER" id="PTHR22930:SF85">
    <property type="entry name" value="GH03217P-RELATED"/>
    <property type="match status" value="1"/>
</dbReference>
<evidence type="ECO:0000256" key="7">
    <source>
        <dbReference type="ARBA" id="ARBA00023242"/>
    </source>
</evidence>
<evidence type="ECO:0000256" key="6">
    <source>
        <dbReference type="ARBA" id="ARBA00022801"/>
    </source>
</evidence>
<keyword evidence="6" id="KW-0378">Hydrolase</keyword>
<evidence type="ECO:0000256" key="5">
    <source>
        <dbReference type="ARBA" id="ARBA00022723"/>
    </source>
</evidence>
<comment type="caution">
    <text evidence="10">The sequence shown here is derived from an EMBL/GenBank/DDBJ whole genome shotgun (WGS) entry which is preliminary data.</text>
</comment>
<gene>
    <name evidence="10" type="ORF">ILUMI_13428</name>
</gene>
<dbReference type="InterPro" id="IPR045249">
    <property type="entry name" value="HARBI1-like"/>
</dbReference>
<keyword evidence="4" id="KW-0540">Nuclease</keyword>
<dbReference type="InterPro" id="IPR027806">
    <property type="entry name" value="HARBI1_dom"/>
</dbReference>
<evidence type="ECO:0000313" key="11">
    <source>
        <dbReference type="Proteomes" id="UP000801492"/>
    </source>
</evidence>
<accession>A0A8K0CUI6</accession>
<name>A0A8K0CUI6_IGNLU</name>
<proteinExistence type="inferred from homology"/>
<evidence type="ECO:0000256" key="2">
    <source>
        <dbReference type="ARBA" id="ARBA00004123"/>
    </source>
</evidence>
<evidence type="ECO:0000256" key="3">
    <source>
        <dbReference type="ARBA" id="ARBA00006958"/>
    </source>
</evidence>
<dbReference type="Proteomes" id="UP000801492">
    <property type="component" value="Unassembled WGS sequence"/>
</dbReference>
<evidence type="ECO:0000313" key="10">
    <source>
        <dbReference type="EMBL" id="KAF2892744.1"/>
    </source>
</evidence>
<comment type="subcellular location">
    <subcellularLocation>
        <location evidence="2">Nucleus</location>
    </subcellularLocation>
</comment>
<sequence length="148" mass="16595">MDNLDNMSDNDSDIIISEESSSSSESNLLPPLLKKNEIEQQFRQKGFPGVVEVIDGSHIKIDKPSKDPESYINRKGYIIFQLQAVCDHNMRIRNVYAGYPGSVHDSLVLRTSPLPQTLQEKCQNLYILGDSGYPLLPNLITPFKDGVT</sequence>